<name>A0A1I2IHZ6_9BACT</name>
<dbReference type="RefSeq" id="WP_096330466.1">
    <property type="nucleotide sequence ID" value="NZ_FOMX01000068.1"/>
</dbReference>
<keyword evidence="2" id="KW-1185">Reference proteome</keyword>
<proteinExistence type="predicted"/>
<evidence type="ECO:0000313" key="2">
    <source>
        <dbReference type="Proteomes" id="UP000199400"/>
    </source>
</evidence>
<organism evidence="1 2">
    <name type="scientific">Nannocystis exedens</name>
    <dbReference type="NCBI Taxonomy" id="54"/>
    <lineage>
        <taxon>Bacteria</taxon>
        <taxon>Pseudomonadati</taxon>
        <taxon>Myxococcota</taxon>
        <taxon>Polyangia</taxon>
        <taxon>Nannocystales</taxon>
        <taxon>Nannocystaceae</taxon>
        <taxon>Nannocystis</taxon>
    </lineage>
</organism>
<dbReference type="PANTHER" id="PTHR36455:SF1">
    <property type="entry name" value="BLR8292 PROTEIN"/>
    <property type="match status" value="1"/>
</dbReference>
<accession>A0A1I2IHZ6</accession>
<reference evidence="2" key="1">
    <citation type="submission" date="2016-10" db="EMBL/GenBank/DDBJ databases">
        <authorList>
            <person name="Varghese N."/>
            <person name="Submissions S."/>
        </authorList>
    </citation>
    <scope>NUCLEOTIDE SEQUENCE [LARGE SCALE GENOMIC DNA]</scope>
    <source>
        <strain evidence="2">ATCC 25963</strain>
    </source>
</reference>
<dbReference type="STRING" id="54.SAMN02745121_08742"/>
<dbReference type="EMBL" id="FOMX01000068">
    <property type="protein sequence ID" value="SFF41959.1"/>
    <property type="molecule type" value="Genomic_DNA"/>
</dbReference>
<protein>
    <submittedName>
        <fullName evidence="1">IS66 Orf2 like protein</fullName>
    </submittedName>
</protein>
<dbReference type="Pfam" id="PF05717">
    <property type="entry name" value="TnpB_IS66"/>
    <property type="match status" value="1"/>
</dbReference>
<sequence>MIPSSVRIFVCTEPQDMRRGFDALALTVRQVIGEDPRGGAVFVFASRRSDRVKVLWWDRNGYCLMYKRLHRALFRVPAADEPSQRSVVVDTKSFAELLRGVERAPRRAGRNRS</sequence>
<dbReference type="NCBIfam" id="NF033819">
    <property type="entry name" value="IS66_TnpB"/>
    <property type="match status" value="1"/>
</dbReference>
<dbReference type="PANTHER" id="PTHR36455">
    <property type="match status" value="1"/>
</dbReference>
<dbReference type="OrthoDB" id="9801450at2"/>
<dbReference type="InterPro" id="IPR008878">
    <property type="entry name" value="Transposase_IS66_Orf2"/>
</dbReference>
<dbReference type="AlphaFoldDB" id="A0A1I2IHZ6"/>
<dbReference type="Proteomes" id="UP000199400">
    <property type="component" value="Unassembled WGS sequence"/>
</dbReference>
<evidence type="ECO:0000313" key="1">
    <source>
        <dbReference type="EMBL" id="SFF41959.1"/>
    </source>
</evidence>
<gene>
    <name evidence="1" type="ORF">SAMN02745121_08742</name>
</gene>